<dbReference type="SUPFAM" id="SSF53300">
    <property type="entry name" value="vWA-like"/>
    <property type="match status" value="1"/>
</dbReference>
<dbReference type="EMBL" id="JBHRWO010000013">
    <property type="protein sequence ID" value="MFC3494080.1"/>
    <property type="molecule type" value="Genomic_DNA"/>
</dbReference>
<comment type="caution">
    <text evidence="3">The sequence shown here is derived from an EMBL/GenBank/DDBJ whole genome shotgun (WGS) entry which is preliminary data.</text>
</comment>
<dbReference type="Gene3D" id="3.40.50.410">
    <property type="entry name" value="von Willebrand factor, type A domain"/>
    <property type="match status" value="1"/>
</dbReference>
<accession>A0ABV7PZT8</accession>
<keyword evidence="1" id="KW-0812">Transmembrane</keyword>
<organism evidence="3 4">
    <name type="scientific">Glycomyces rhizosphaerae</name>
    <dbReference type="NCBI Taxonomy" id="2054422"/>
    <lineage>
        <taxon>Bacteria</taxon>
        <taxon>Bacillati</taxon>
        <taxon>Actinomycetota</taxon>
        <taxon>Actinomycetes</taxon>
        <taxon>Glycomycetales</taxon>
        <taxon>Glycomycetaceae</taxon>
        <taxon>Glycomyces</taxon>
    </lineage>
</organism>
<gene>
    <name evidence="3" type="ORF">ACFO8M_16485</name>
</gene>
<feature type="transmembrane region" description="Helical" evidence="1">
    <location>
        <begin position="26"/>
        <end position="49"/>
    </location>
</feature>
<protein>
    <submittedName>
        <fullName evidence="3">VWA domain-containing protein</fullName>
    </submittedName>
</protein>
<evidence type="ECO:0000256" key="1">
    <source>
        <dbReference type="SAM" id="Phobius"/>
    </source>
</evidence>
<sequence>MVFGTTHKVKTHRLGRRRKKGGNRMVVAPWIVITLVCVLVAAGLTWGFVALMRAGCSGAVYRVSIAVAPSVFGTLEDAALEWEATEPEASNGQCIGAEIREVTAADASRGISGGWDEKVLGPLPIAWVPDSQAWVSWKAADDATAGYVAADPLVLGKAASVLAVPASKAAELGWDATPPAWTDVLTAAQNGTVALAAADPRASTEGLVSMLNATGDGAGGFSEDAMAAWNGAIAAGTVLPDADEQLEAYNTDPDPTQVITALDYQVEDFNTVNEPADPLVPITPAGPSVDAVATYLVLGGGWVSDSDAAIAEAFGDHLKTAVDSGAFEDSELQAVEDPAAALAQTTPDTVGATVKSWNVGREALHVLFLIDRSATSDSETVEYGGESLTAGDAAVRAAVDTVEGMDPTYQAGMWEYGVGADGDQPYREVTDMAELSDDNRDGLIQDLLAASENSYEGSAPLYDTLVAAYTYMNEQSADGALNVIVVLTNSSQDQSSSGTAEETATALTGLGGSTTVYTVGFGETDPANLTTLATATGGAYIAAPADGGVLEAIGGS</sequence>
<dbReference type="Proteomes" id="UP001595712">
    <property type="component" value="Unassembled WGS sequence"/>
</dbReference>
<evidence type="ECO:0000259" key="2">
    <source>
        <dbReference type="PROSITE" id="PS50234"/>
    </source>
</evidence>
<reference evidence="4" key="1">
    <citation type="journal article" date="2019" name="Int. J. Syst. Evol. Microbiol.">
        <title>The Global Catalogue of Microorganisms (GCM) 10K type strain sequencing project: providing services to taxonomists for standard genome sequencing and annotation.</title>
        <authorList>
            <consortium name="The Broad Institute Genomics Platform"/>
            <consortium name="The Broad Institute Genome Sequencing Center for Infectious Disease"/>
            <person name="Wu L."/>
            <person name="Ma J."/>
        </authorList>
    </citation>
    <scope>NUCLEOTIDE SEQUENCE [LARGE SCALE GENOMIC DNA]</scope>
    <source>
        <strain evidence="4">CGMCC 4.7396</strain>
    </source>
</reference>
<dbReference type="Pfam" id="PF00092">
    <property type="entry name" value="VWA"/>
    <property type="match status" value="1"/>
</dbReference>
<keyword evidence="4" id="KW-1185">Reference proteome</keyword>
<feature type="domain" description="VWFA" evidence="2">
    <location>
        <begin position="365"/>
        <end position="556"/>
    </location>
</feature>
<name>A0ABV7PZT8_9ACTN</name>
<proteinExistence type="predicted"/>
<evidence type="ECO:0000313" key="4">
    <source>
        <dbReference type="Proteomes" id="UP001595712"/>
    </source>
</evidence>
<dbReference type="InterPro" id="IPR036465">
    <property type="entry name" value="vWFA_dom_sf"/>
</dbReference>
<dbReference type="RefSeq" id="WP_387977532.1">
    <property type="nucleotide sequence ID" value="NZ_JBHRWO010000013.1"/>
</dbReference>
<keyword evidence="1" id="KW-1133">Transmembrane helix</keyword>
<dbReference type="PROSITE" id="PS50234">
    <property type="entry name" value="VWFA"/>
    <property type="match status" value="1"/>
</dbReference>
<evidence type="ECO:0000313" key="3">
    <source>
        <dbReference type="EMBL" id="MFC3494080.1"/>
    </source>
</evidence>
<keyword evidence="1" id="KW-0472">Membrane</keyword>
<dbReference type="InterPro" id="IPR002035">
    <property type="entry name" value="VWF_A"/>
</dbReference>